<dbReference type="AlphaFoldDB" id="A0A9D3PKE7"/>
<name>A0A9D3PKE7_MEGAT</name>
<dbReference type="GO" id="GO:0044295">
    <property type="term" value="C:axonal growth cone"/>
    <property type="evidence" value="ECO:0007669"/>
    <property type="project" value="TreeGrafter"/>
</dbReference>
<evidence type="ECO:0000256" key="1">
    <source>
        <dbReference type="SAM" id="Coils"/>
    </source>
</evidence>
<dbReference type="GO" id="GO:0048812">
    <property type="term" value="P:neuron projection morphogenesis"/>
    <property type="evidence" value="ECO:0007669"/>
    <property type="project" value="TreeGrafter"/>
</dbReference>
<evidence type="ECO:0000313" key="3">
    <source>
        <dbReference type="EMBL" id="KAG7462028.1"/>
    </source>
</evidence>
<feature type="compositionally biased region" description="Basic and acidic residues" evidence="2">
    <location>
        <begin position="400"/>
        <end position="413"/>
    </location>
</feature>
<dbReference type="PANTHER" id="PTHR46606:SF4">
    <property type="entry name" value="SHOOTIN-1"/>
    <property type="match status" value="1"/>
</dbReference>
<feature type="compositionally biased region" description="Basic and acidic residues" evidence="2">
    <location>
        <begin position="324"/>
        <end position="335"/>
    </location>
</feature>
<feature type="region of interest" description="Disordered" evidence="2">
    <location>
        <begin position="324"/>
        <end position="551"/>
    </location>
</feature>
<feature type="compositionally biased region" description="Basic residues" evidence="2">
    <location>
        <begin position="459"/>
        <end position="471"/>
    </location>
</feature>
<dbReference type="GO" id="GO:0005737">
    <property type="term" value="C:cytoplasm"/>
    <property type="evidence" value="ECO:0007669"/>
    <property type="project" value="TreeGrafter"/>
</dbReference>
<dbReference type="OrthoDB" id="6111338at2759"/>
<accession>A0A9D3PKE7</accession>
<comment type="caution">
    <text evidence="3">The sequence shown here is derived from an EMBL/GenBank/DDBJ whole genome shotgun (WGS) entry which is preliminary data.</text>
</comment>
<evidence type="ECO:0000256" key="2">
    <source>
        <dbReference type="SAM" id="MobiDB-lite"/>
    </source>
</evidence>
<dbReference type="InterPro" id="IPR024849">
    <property type="entry name" value="Shootin-1"/>
</dbReference>
<evidence type="ECO:0000313" key="4">
    <source>
        <dbReference type="Proteomes" id="UP001046870"/>
    </source>
</evidence>
<dbReference type="Proteomes" id="UP001046870">
    <property type="component" value="Chromosome 17"/>
</dbReference>
<keyword evidence="1" id="KW-0175">Coiled coil</keyword>
<dbReference type="GO" id="GO:0031252">
    <property type="term" value="C:cell leading edge"/>
    <property type="evidence" value="ECO:0007669"/>
    <property type="project" value="TreeGrafter"/>
</dbReference>
<feature type="compositionally biased region" description="Polar residues" evidence="2">
    <location>
        <begin position="502"/>
        <end position="511"/>
    </location>
</feature>
<feature type="compositionally biased region" description="Polar residues" evidence="2">
    <location>
        <begin position="336"/>
        <end position="348"/>
    </location>
</feature>
<feature type="region of interest" description="Disordered" evidence="2">
    <location>
        <begin position="102"/>
        <end position="121"/>
    </location>
</feature>
<feature type="compositionally biased region" description="Basic and acidic residues" evidence="2">
    <location>
        <begin position="434"/>
        <end position="444"/>
    </location>
</feature>
<feature type="compositionally biased region" description="Pro residues" evidence="2">
    <location>
        <begin position="351"/>
        <end position="368"/>
    </location>
</feature>
<proteinExistence type="predicted"/>
<dbReference type="PANTHER" id="PTHR46606">
    <property type="entry name" value="SHOOTIN-1"/>
    <property type="match status" value="1"/>
</dbReference>
<dbReference type="EMBL" id="JAFDVH010000017">
    <property type="protein sequence ID" value="KAG7462028.1"/>
    <property type="molecule type" value="Genomic_DNA"/>
</dbReference>
<keyword evidence="4" id="KW-1185">Reference proteome</keyword>
<feature type="coiled-coil region" evidence="1">
    <location>
        <begin position="123"/>
        <end position="189"/>
    </location>
</feature>
<sequence length="551" mass="62710">MLTPGSGEESSYSSEDEEDIQCQILEKERDEANQKLSEIEQVSLQLLKEIDALEMQFQIERSCRENAEAFAVKMTKENKVLKRRSQALMPLIRELPENLHALTFDPEPEPGPETDPDDGVSSILQCQSQIRELQGSLDQLLGEKLQLSEQVEELKKEQAKLREQLAMEVEEKEAILRKLSKQNRTLTKMKRVSQLVSQEFTDITQKLELEQGLRQHAEVFAHQMLVKQRETQRQSMLLIQNADTGPQLQQALEQVAQISSTLEEIRLQHQSQVVQTQATVEETSALAELQSIRAQLEKSEGERRDTEIRLKDAQRSITELQEEVKQLQDRLKQAEVKTTQSDQPQEEGSTPAPPPPPPPPPPPLPPPSAAEVNPLDALRKRKKNSSSTTDKNSQPSSPDMKARAVEEMMERIKRGIVLRPTQRPQQVGSEDDWRDQRSDKRKSAVLELQGMLNSMRPQDHRRRTSRKRISRHVGESELQAVLQRRRRAMGGDRESPTPPKTQDPQPASPVNSALPWAGESGTAPVLRRLKHNREKRDSRIRASECVILENS</sequence>
<gene>
    <name evidence="3" type="ORF">MATL_G00197650</name>
</gene>
<organism evidence="3 4">
    <name type="scientific">Megalops atlanticus</name>
    <name type="common">Tarpon</name>
    <name type="synonym">Clupea gigantea</name>
    <dbReference type="NCBI Taxonomy" id="7932"/>
    <lineage>
        <taxon>Eukaryota</taxon>
        <taxon>Metazoa</taxon>
        <taxon>Chordata</taxon>
        <taxon>Craniata</taxon>
        <taxon>Vertebrata</taxon>
        <taxon>Euteleostomi</taxon>
        <taxon>Actinopterygii</taxon>
        <taxon>Neopterygii</taxon>
        <taxon>Teleostei</taxon>
        <taxon>Elopiformes</taxon>
        <taxon>Megalopidae</taxon>
        <taxon>Megalops</taxon>
    </lineage>
</organism>
<reference evidence="3" key="1">
    <citation type="submission" date="2021-01" db="EMBL/GenBank/DDBJ databases">
        <authorList>
            <person name="Zahm M."/>
            <person name="Roques C."/>
            <person name="Cabau C."/>
            <person name="Klopp C."/>
            <person name="Donnadieu C."/>
            <person name="Jouanno E."/>
            <person name="Lampietro C."/>
            <person name="Louis A."/>
            <person name="Herpin A."/>
            <person name="Echchiki A."/>
            <person name="Berthelot C."/>
            <person name="Parey E."/>
            <person name="Roest-Crollius H."/>
            <person name="Braasch I."/>
            <person name="Postlethwait J."/>
            <person name="Bobe J."/>
            <person name="Montfort J."/>
            <person name="Bouchez O."/>
            <person name="Begum T."/>
            <person name="Mejri S."/>
            <person name="Adams A."/>
            <person name="Chen W.-J."/>
            <person name="Guiguen Y."/>
        </authorList>
    </citation>
    <scope>NUCLEOTIDE SEQUENCE</scope>
    <source>
        <strain evidence="3">YG-15Mar2019-1</strain>
        <tissue evidence="3">Brain</tissue>
    </source>
</reference>
<protein>
    <recommendedName>
        <fullName evidence="5">Shootin-1</fullName>
    </recommendedName>
</protein>
<feature type="coiled-coil region" evidence="1">
    <location>
        <begin position="15"/>
        <end position="56"/>
    </location>
</feature>
<dbReference type="GO" id="GO:2001224">
    <property type="term" value="P:positive regulation of neuron migration"/>
    <property type="evidence" value="ECO:0007669"/>
    <property type="project" value="TreeGrafter"/>
</dbReference>
<evidence type="ECO:0008006" key="5">
    <source>
        <dbReference type="Google" id="ProtNLM"/>
    </source>
</evidence>
<feature type="compositionally biased region" description="Acidic residues" evidence="2">
    <location>
        <begin position="106"/>
        <end position="118"/>
    </location>
</feature>